<dbReference type="EMBL" id="GU474841">
    <property type="protein sequence ID" value="ADI16582.1"/>
    <property type="molecule type" value="Genomic_DNA"/>
</dbReference>
<sequence>MPLCPKLLSAVSSCLETMRSKYRRKCAQKKNPRNTVVRFLIRGMWLCGDFCYSCRPCRRQQARGRRLML</sequence>
<evidence type="ECO:0000313" key="1">
    <source>
        <dbReference type="EMBL" id="ADI16582.1"/>
    </source>
</evidence>
<dbReference type="AlphaFoldDB" id="E0XQ91"/>
<reference evidence="1" key="1">
    <citation type="journal article" date="2011" name="Environ. Microbiol.">
        <title>Time-series analyses of Monterey Bay coastal microbial picoplankton using a 'genome proxy' microarray.</title>
        <authorList>
            <person name="Rich V.I."/>
            <person name="Pham V.D."/>
            <person name="Eppley J."/>
            <person name="Shi Y."/>
            <person name="DeLong E.F."/>
        </authorList>
    </citation>
    <scope>NUCLEOTIDE SEQUENCE</scope>
</reference>
<organism evidence="1">
    <name type="scientific">uncultured gamma proteobacterium HF0010_01E20</name>
    <dbReference type="NCBI Taxonomy" id="710977"/>
    <lineage>
        <taxon>Bacteria</taxon>
        <taxon>Pseudomonadati</taxon>
        <taxon>Pseudomonadota</taxon>
        <taxon>Gammaproteobacteria</taxon>
        <taxon>environmental samples</taxon>
    </lineage>
</organism>
<name>E0XQ91_9GAMM</name>
<proteinExistence type="predicted"/>
<accession>E0XQ91</accession>
<protein>
    <submittedName>
        <fullName evidence="1">Uncharacterized protein</fullName>
    </submittedName>
</protein>